<evidence type="ECO:0000313" key="2">
    <source>
        <dbReference type="EMBL" id="KAK5633113.1"/>
    </source>
</evidence>
<evidence type="ECO:0000313" key="3">
    <source>
        <dbReference type="Proteomes" id="UP001305414"/>
    </source>
</evidence>
<dbReference type="EMBL" id="JAWHQM010000030">
    <property type="protein sequence ID" value="KAK5633113.1"/>
    <property type="molecule type" value="Genomic_DNA"/>
</dbReference>
<accession>A0AAN7ZBM8</accession>
<reference evidence="2 3" key="1">
    <citation type="submission" date="2023-10" db="EMBL/GenBank/DDBJ databases">
        <title>Draft genome sequence of Xylaria bambusicola isolate GMP-LS, the root and basal stem rot pathogen of sugarcane in Indonesia.</title>
        <authorList>
            <person name="Selvaraj P."/>
            <person name="Muralishankar V."/>
            <person name="Muruganantham S."/>
            <person name="Sp S."/>
            <person name="Haryani S."/>
            <person name="Lau K.J.X."/>
            <person name="Naqvi N.I."/>
        </authorList>
    </citation>
    <scope>NUCLEOTIDE SEQUENCE [LARGE SCALE GENOMIC DNA]</scope>
    <source>
        <strain evidence="2">GMP-LS</strain>
    </source>
</reference>
<sequence length="270" mass="28564">MNPLPRPQSAVAPKSWSGPGTDLESEIVGRGGGIVARYLINSMNEPIFRDGIVHEDLRPIKGDDAAPHRDPHAASCEGREDEAVLEDRGVCRVVDQDVSLHERGELSTRPAAVASEGTIDGRQDSDGGSRVQVSQEAALLEQAPELTDAEGREGVGDGLWEREGSVFGVAGLISDALTRSGAWPADGTGDEPVNGTDDALVKKDIVGHDVYGGPTAGDHGRSRSWSRAPLDNDLIPSWAEIHEFGVINEGHLSIASRRHIPSGLGTLVKG</sequence>
<evidence type="ECO:0000256" key="1">
    <source>
        <dbReference type="SAM" id="MobiDB-lite"/>
    </source>
</evidence>
<feature type="region of interest" description="Disordered" evidence="1">
    <location>
        <begin position="61"/>
        <end position="81"/>
    </location>
</feature>
<name>A0AAN7ZBM8_9PEZI</name>
<dbReference type="Proteomes" id="UP001305414">
    <property type="component" value="Unassembled WGS sequence"/>
</dbReference>
<feature type="region of interest" description="Disordered" evidence="1">
    <location>
        <begin position="1"/>
        <end position="24"/>
    </location>
</feature>
<gene>
    <name evidence="2" type="ORF">RRF57_008827</name>
</gene>
<feature type="region of interest" description="Disordered" evidence="1">
    <location>
        <begin position="102"/>
        <end position="132"/>
    </location>
</feature>
<keyword evidence="3" id="KW-1185">Reference proteome</keyword>
<protein>
    <submittedName>
        <fullName evidence="2">Uncharacterized protein</fullName>
    </submittedName>
</protein>
<dbReference type="AlphaFoldDB" id="A0AAN7ZBM8"/>
<comment type="caution">
    <text evidence="2">The sequence shown here is derived from an EMBL/GenBank/DDBJ whole genome shotgun (WGS) entry which is preliminary data.</text>
</comment>
<proteinExistence type="predicted"/>
<organism evidence="2 3">
    <name type="scientific">Xylaria bambusicola</name>
    <dbReference type="NCBI Taxonomy" id="326684"/>
    <lineage>
        <taxon>Eukaryota</taxon>
        <taxon>Fungi</taxon>
        <taxon>Dikarya</taxon>
        <taxon>Ascomycota</taxon>
        <taxon>Pezizomycotina</taxon>
        <taxon>Sordariomycetes</taxon>
        <taxon>Xylariomycetidae</taxon>
        <taxon>Xylariales</taxon>
        <taxon>Xylariaceae</taxon>
        <taxon>Xylaria</taxon>
    </lineage>
</organism>